<comment type="caution">
    <text evidence="1">The sequence shown here is derived from an EMBL/GenBank/DDBJ whole genome shotgun (WGS) entry which is preliminary data.</text>
</comment>
<dbReference type="OrthoDB" id="5751334at2"/>
<organism evidence="1 2">
    <name type="scientific">Catenovulum agarivorans DS-2</name>
    <dbReference type="NCBI Taxonomy" id="1328313"/>
    <lineage>
        <taxon>Bacteria</taxon>
        <taxon>Pseudomonadati</taxon>
        <taxon>Pseudomonadota</taxon>
        <taxon>Gammaproteobacteria</taxon>
        <taxon>Alteromonadales</taxon>
        <taxon>Alteromonadaceae</taxon>
        <taxon>Catenovulum</taxon>
    </lineage>
</organism>
<reference evidence="1 2" key="1">
    <citation type="journal article" date="2014" name="Genome Announc.">
        <title>Draft Genome Sequence of the Agar-Degrading Bacterium Catenovulum sp. Strain DS-2, Isolated from Intestines of Haliotis diversicolor.</title>
        <authorList>
            <person name="Shan D."/>
            <person name="Li X."/>
            <person name="Gu Z."/>
            <person name="Wei G."/>
            <person name="Gao Z."/>
            <person name="Shao Z."/>
        </authorList>
    </citation>
    <scope>NUCLEOTIDE SEQUENCE [LARGE SCALE GENOMIC DNA]</scope>
    <source>
        <strain evidence="1 2">DS-2</strain>
    </source>
</reference>
<dbReference type="RefSeq" id="WP_035014063.1">
    <property type="nucleotide sequence ID" value="NZ_ARZY01000010.1"/>
</dbReference>
<evidence type="ECO:0000313" key="2">
    <source>
        <dbReference type="Proteomes" id="UP000019276"/>
    </source>
</evidence>
<proteinExistence type="predicted"/>
<dbReference type="AlphaFoldDB" id="W7QZ65"/>
<keyword evidence="2" id="KW-1185">Reference proteome</keyword>
<dbReference type="Proteomes" id="UP000019276">
    <property type="component" value="Unassembled WGS sequence"/>
</dbReference>
<protein>
    <submittedName>
        <fullName evidence="1">Uncharacterized protein</fullName>
    </submittedName>
</protein>
<evidence type="ECO:0000313" key="1">
    <source>
        <dbReference type="EMBL" id="EWH10650.1"/>
    </source>
</evidence>
<sequence length="532" mass="61642">MLLDSKSKPGSVAYQQDKLSKIPSMASGISKKIAKFRQDYNQLVSNAEKFFVDYPQQAERKQKLSDNIDVYQQQITVIDNYKKEHGKLPKIKNEPSTEVYHKKLHRLLSQAKAEKAQLEKELGTNQIHRYEMLDHLVDQMLDLLNGHRIFSQFLGTIALSVPAPEEKVRHVRNEKNKPIYIAALTIALFESLRMAGYKHIPFLQAKLDRLFPTDEHQTLSLLAEAHEVTPEFVPTSHLKPMPLELKVQYREEILKPIAKAALVQSIGSHSQACKDILGEDKYRILANDEREKLVHTIRVKSVEFIQKGIGIPPKRFNTKQEQAEYVKEHTTLLKFMIKMQQSLQKPLDPLGDLVRIPMVYSSIILSTKPEFDYTQIYQAYDILKKGAADKSYRQDYIEVFLSMVGRFPLGSGIYMIQQQSGEVERAIVSSLFPLKPDEPIVKQITRRQLQFLSHMELLVHPRSNMYFENTRRECHVNREYMAMRFKGEYVWNAAELWEVQIPALTFWKKDGTRNYNDIYQPPDVIEGPQGLT</sequence>
<name>W7QZ65_9ALTE</name>
<dbReference type="PATRIC" id="fig|1328313.3.peg.1523"/>
<dbReference type="eggNOG" id="ENOG502ZA5B">
    <property type="taxonomic scope" value="Bacteria"/>
</dbReference>
<gene>
    <name evidence="1" type="ORF">DS2_07453</name>
</gene>
<accession>W7QZ65</accession>
<dbReference type="EMBL" id="ARZY01000010">
    <property type="protein sequence ID" value="EWH10650.1"/>
    <property type="molecule type" value="Genomic_DNA"/>
</dbReference>
<dbReference type="STRING" id="1328313.DS2_07453"/>